<dbReference type="EMBL" id="FOCX01000009">
    <property type="protein sequence ID" value="SEO17015.1"/>
    <property type="molecule type" value="Genomic_DNA"/>
</dbReference>
<dbReference type="PROSITE" id="PS51257">
    <property type="entry name" value="PROKAR_LIPOPROTEIN"/>
    <property type="match status" value="1"/>
</dbReference>
<dbReference type="Proteomes" id="UP000198775">
    <property type="component" value="Unassembled WGS sequence"/>
</dbReference>
<protein>
    <submittedName>
        <fullName evidence="2">Uncharacterized protein</fullName>
    </submittedName>
</protein>
<gene>
    <name evidence="2" type="ORF">SAMN05216388_10096</name>
</gene>
<dbReference type="AlphaFoldDB" id="A0A1H8MHZ8"/>
<keyword evidence="3" id="KW-1185">Reference proteome</keyword>
<feature type="compositionally biased region" description="Polar residues" evidence="1">
    <location>
        <begin position="18"/>
        <end position="31"/>
    </location>
</feature>
<proteinExistence type="predicted"/>
<evidence type="ECO:0000256" key="1">
    <source>
        <dbReference type="SAM" id="MobiDB-lite"/>
    </source>
</evidence>
<dbReference type="RefSeq" id="WP_139203474.1">
    <property type="nucleotide sequence ID" value="NZ_FOCX01000009.1"/>
</dbReference>
<accession>A0A1H8MHZ8</accession>
<reference evidence="3" key="1">
    <citation type="submission" date="2016-10" db="EMBL/GenBank/DDBJ databases">
        <authorList>
            <person name="Varghese N."/>
            <person name="Submissions S."/>
        </authorList>
    </citation>
    <scope>NUCLEOTIDE SEQUENCE [LARGE SCALE GENOMIC DNA]</scope>
    <source>
        <strain evidence="3">IBRC-M 10043</strain>
    </source>
</reference>
<evidence type="ECO:0000313" key="2">
    <source>
        <dbReference type="EMBL" id="SEO17015.1"/>
    </source>
</evidence>
<feature type="compositionally biased region" description="Low complexity" evidence="1">
    <location>
        <begin position="32"/>
        <end position="46"/>
    </location>
</feature>
<sequence>MDRRHFLVTLGTVAIAGCSSSSGSDQTPNQDPTQTATPTFAAPTEEGTAKSPSQIDPFALDTISAVLGPLDGDETVRSYAVGGFGVGGPVYVGVSGTVPDRDDGLLARTRVELSRNGSQVGSAKVREISSAASSKNTSQNGSVPVQTAVRFPNTGSWKRGTYSADVVFEKGKTGEMRQATTSFNMVAPLEGDDATLVNADIPDSVKPQEQFDYSLTLRNTSDRSSSVLSTLDVRQAGGDWIQLNDFLLRLNIPAQTERTAHFNDVSYQVGGDLEFRLNAIDETYTIPLSE</sequence>
<organism evidence="2 3">
    <name type="scientific">Halorientalis persicus</name>
    <dbReference type="NCBI Taxonomy" id="1367881"/>
    <lineage>
        <taxon>Archaea</taxon>
        <taxon>Methanobacteriati</taxon>
        <taxon>Methanobacteriota</taxon>
        <taxon>Stenosarchaea group</taxon>
        <taxon>Halobacteria</taxon>
        <taxon>Halobacteriales</taxon>
        <taxon>Haloarculaceae</taxon>
        <taxon>Halorientalis</taxon>
    </lineage>
</organism>
<name>A0A1H8MHZ8_9EURY</name>
<feature type="region of interest" description="Disordered" evidence="1">
    <location>
        <begin position="18"/>
        <end position="55"/>
    </location>
</feature>
<evidence type="ECO:0000313" key="3">
    <source>
        <dbReference type="Proteomes" id="UP000198775"/>
    </source>
</evidence>